<evidence type="ECO:0000256" key="1">
    <source>
        <dbReference type="SAM" id="MobiDB-lite"/>
    </source>
</evidence>
<keyword evidence="4" id="KW-1185">Reference proteome</keyword>
<evidence type="ECO:0000313" key="3">
    <source>
        <dbReference type="EMBL" id="MBS2550077.1"/>
    </source>
</evidence>
<feature type="signal peptide" evidence="2">
    <location>
        <begin position="1"/>
        <end position="18"/>
    </location>
</feature>
<dbReference type="EMBL" id="JAAFYZ010000091">
    <property type="protein sequence ID" value="MBS2550077.1"/>
    <property type="molecule type" value="Genomic_DNA"/>
</dbReference>
<evidence type="ECO:0000256" key="2">
    <source>
        <dbReference type="SAM" id="SignalP"/>
    </source>
</evidence>
<feature type="chain" id="PRO_5045403286" description="Secreted protein" evidence="2">
    <location>
        <begin position="19"/>
        <end position="313"/>
    </location>
</feature>
<dbReference type="Proteomes" id="UP000730482">
    <property type="component" value="Unassembled WGS sequence"/>
</dbReference>
<gene>
    <name evidence="3" type="ORF">KGQ19_24735</name>
</gene>
<name>A0ABS5KVJ1_9ACTN</name>
<evidence type="ECO:0008006" key="5">
    <source>
        <dbReference type="Google" id="ProtNLM"/>
    </source>
</evidence>
<feature type="compositionally biased region" description="Low complexity" evidence="1">
    <location>
        <begin position="17"/>
        <end position="39"/>
    </location>
</feature>
<reference evidence="3 4" key="1">
    <citation type="submission" date="2020-02" db="EMBL/GenBank/DDBJ databases">
        <title>Acidophilic actinobacteria isolated from forest soil.</title>
        <authorList>
            <person name="Golinska P."/>
        </authorList>
    </citation>
    <scope>NUCLEOTIDE SEQUENCE [LARGE SCALE GENOMIC DNA]</scope>
    <source>
        <strain evidence="3 4">NL8</strain>
    </source>
</reference>
<sequence>MGLAAVAVAAGAAAGAQASSASATGSAPPGGESAAAPVALSSANDPHEVAAEREAARIVTTFQLPPGATKASTRPDPVPSGLQGPPLRSAAATQATAVAWYYSPESPDQVLAWVRAHPPTGSSWSGSGSGSVGPSFLTFSYPTPQSSLIVTPQSGPDGRTVIRLDASVIWNPLRDQSTLLGSGATSVSVVTTNQLNPRQPLPADEAVVKTSTDPAVIHKVVDLLNALQPPIPETRNCAMDDGTRVRITLPGLATVDADPVGCDEVTVTPQGGAPENFAGGDLVPRVYALFGVTWSRSSDLPAGTGTTGAFGTR</sequence>
<dbReference type="RefSeq" id="WP_212012183.1">
    <property type="nucleotide sequence ID" value="NZ_JAAFYZ010000091.1"/>
</dbReference>
<keyword evidence="2" id="KW-0732">Signal</keyword>
<comment type="caution">
    <text evidence="3">The sequence shown here is derived from an EMBL/GenBank/DDBJ whole genome shotgun (WGS) entry which is preliminary data.</text>
</comment>
<evidence type="ECO:0000313" key="4">
    <source>
        <dbReference type="Proteomes" id="UP000730482"/>
    </source>
</evidence>
<protein>
    <recommendedName>
        <fullName evidence="5">Secreted protein</fullName>
    </recommendedName>
</protein>
<accession>A0ABS5KVJ1</accession>
<proteinExistence type="predicted"/>
<feature type="region of interest" description="Disordered" evidence="1">
    <location>
        <begin position="17"/>
        <end position="87"/>
    </location>
</feature>
<organism evidence="3 4">
    <name type="scientific">Catenulispora pinistramenti</name>
    <dbReference type="NCBI Taxonomy" id="2705254"/>
    <lineage>
        <taxon>Bacteria</taxon>
        <taxon>Bacillati</taxon>
        <taxon>Actinomycetota</taxon>
        <taxon>Actinomycetes</taxon>
        <taxon>Catenulisporales</taxon>
        <taxon>Catenulisporaceae</taxon>
        <taxon>Catenulispora</taxon>
    </lineage>
</organism>
<feature type="compositionally biased region" description="Basic and acidic residues" evidence="1">
    <location>
        <begin position="45"/>
        <end position="56"/>
    </location>
</feature>